<proteinExistence type="predicted"/>
<keyword evidence="2" id="KW-1185">Reference proteome</keyword>
<protein>
    <submittedName>
        <fullName evidence="1">Uncharacterized protein</fullName>
    </submittedName>
</protein>
<comment type="caution">
    <text evidence="1">The sequence shown here is derived from an EMBL/GenBank/DDBJ whole genome shotgun (WGS) entry which is preliminary data.</text>
</comment>
<organism evidence="1 2">
    <name type="scientific">Paramecium sonneborni</name>
    <dbReference type="NCBI Taxonomy" id="65129"/>
    <lineage>
        <taxon>Eukaryota</taxon>
        <taxon>Sar</taxon>
        <taxon>Alveolata</taxon>
        <taxon>Ciliophora</taxon>
        <taxon>Intramacronucleata</taxon>
        <taxon>Oligohymenophorea</taxon>
        <taxon>Peniculida</taxon>
        <taxon>Parameciidae</taxon>
        <taxon>Paramecium</taxon>
    </lineage>
</organism>
<reference evidence="1" key="1">
    <citation type="submission" date="2021-01" db="EMBL/GenBank/DDBJ databases">
        <authorList>
            <consortium name="Genoscope - CEA"/>
            <person name="William W."/>
        </authorList>
    </citation>
    <scope>NUCLEOTIDE SEQUENCE</scope>
</reference>
<gene>
    <name evidence="1" type="ORF">PSON_ATCC_30995.1.T0040039</name>
</gene>
<evidence type="ECO:0000313" key="1">
    <source>
        <dbReference type="EMBL" id="CAD8049330.1"/>
    </source>
</evidence>
<name>A0A8S1K1D3_9CILI</name>
<dbReference type="EMBL" id="CAJJDN010000004">
    <property type="protein sequence ID" value="CAD8049330.1"/>
    <property type="molecule type" value="Genomic_DNA"/>
</dbReference>
<dbReference type="AlphaFoldDB" id="A0A8S1K1D3"/>
<evidence type="ECO:0000313" key="2">
    <source>
        <dbReference type="Proteomes" id="UP000692954"/>
    </source>
</evidence>
<sequence length="76" mass="9037">MKKIQESIQKKENQIDAMIIFKDFLYGIKTILKIRIITSKYKTCKSYDPNGELELIHMWIHLLIQSRVLQLGLLFI</sequence>
<dbReference type="Proteomes" id="UP000692954">
    <property type="component" value="Unassembled WGS sequence"/>
</dbReference>
<accession>A0A8S1K1D3</accession>